<keyword evidence="2" id="KW-1185">Reference proteome</keyword>
<sequence>MFLVTAFLQCGAVVMDQDPDLSLGLESTYYYKGKKFTGKMKSVHPNGTIRMTSFLNGLEDGPMVDTYSNGQIGAEYFYKQGKRTGTHRGWYENGKPRFHYTYNEDAAVDDHWEWHEDGKVYRYAKFENGINVGTKVWRKDGKIYSNYTYSPERLYGVVGSKLCFKLKGDETNKKTVINP</sequence>
<evidence type="ECO:0000313" key="2">
    <source>
        <dbReference type="Proteomes" id="UP000013984"/>
    </source>
</evidence>
<organism evidence="1 2">
    <name type="scientific">Leptospira wolbachii serovar Codice str. CDC</name>
    <dbReference type="NCBI Taxonomy" id="1218599"/>
    <lineage>
        <taxon>Bacteria</taxon>
        <taxon>Pseudomonadati</taxon>
        <taxon>Spirochaetota</taxon>
        <taxon>Spirochaetia</taxon>
        <taxon>Leptospirales</taxon>
        <taxon>Leptospiraceae</taxon>
        <taxon>Leptospira</taxon>
    </lineage>
</organism>
<dbReference type="Proteomes" id="UP000013984">
    <property type="component" value="Unassembled WGS sequence"/>
</dbReference>
<comment type="caution">
    <text evidence="1">The sequence shown here is derived from an EMBL/GenBank/DDBJ whole genome shotgun (WGS) entry which is preliminary data.</text>
</comment>
<dbReference type="AlphaFoldDB" id="R9A3R3"/>
<protein>
    <recommendedName>
        <fullName evidence="3">MORN repeat protein</fullName>
    </recommendedName>
</protein>
<dbReference type="STRING" id="1218599.LEP1GSC195_3898"/>
<gene>
    <name evidence="1" type="ORF">LEP1GSC195_3898</name>
</gene>
<evidence type="ECO:0000313" key="1">
    <source>
        <dbReference type="EMBL" id="EOQ96737.1"/>
    </source>
</evidence>
<accession>R9A3R3</accession>
<reference evidence="1" key="1">
    <citation type="submission" date="2013-04" db="EMBL/GenBank/DDBJ databases">
        <authorList>
            <person name="Harkins D.M."/>
            <person name="Durkin A.S."/>
            <person name="Brinkac L.M."/>
            <person name="Haft D.H."/>
            <person name="Selengut J.D."/>
            <person name="Sanka R."/>
            <person name="DePew J."/>
            <person name="Purushe J."/>
            <person name="Galloway R.L."/>
            <person name="Vinetz J.M."/>
            <person name="Sutton G.G."/>
            <person name="Nierman W.C."/>
            <person name="Fouts D.E."/>
        </authorList>
    </citation>
    <scope>NUCLEOTIDE SEQUENCE [LARGE SCALE GENOMIC DNA]</scope>
    <source>
        <strain evidence="1">CDC</strain>
    </source>
</reference>
<name>R9A3R3_9LEPT</name>
<dbReference type="SUPFAM" id="SSF82185">
    <property type="entry name" value="Histone H3 K4-specific methyltransferase SET7/9 N-terminal domain"/>
    <property type="match status" value="1"/>
</dbReference>
<evidence type="ECO:0008006" key="3">
    <source>
        <dbReference type="Google" id="ProtNLM"/>
    </source>
</evidence>
<dbReference type="Gene3D" id="3.90.930.1">
    <property type="match status" value="1"/>
</dbReference>
<proteinExistence type="predicted"/>
<dbReference type="EMBL" id="AOGZ02000014">
    <property type="protein sequence ID" value="EOQ96737.1"/>
    <property type="molecule type" value="Genomic_DNA"/>
</dbReference>